<dbReference type="AlphaFoldDB" id="A0A6H0TGY8"/>
<dbReference type="InterPro" id="IPR055649">
    <property type="entry name" value="DUF7225"/>
</dbReference>
<protein>
    <submittedName>
        <fullName evidence="3">Uncharacterized protein</fullName>
    </submittedName>
</protein>
<name>A0A6H0TGY8_BACTU</name>
<dbReference type="RefSeq" id="WP_172556076.1">
    <property type="nucleotide sequence ID" value="NZ_CP035727.2"/>
</dbReference>
<dbReference type="InterPro" id="IPR054267">
    <property type="entry name" value="DUF6998"/>
</dbReference>
<feature type="domain" description="DUF6998" evidence="1">
    <location>
        <begin position="132"/>
        <end position="249"/>
    </location>
</feature>
<evidence type="ECO:0000313" key="3">
    <source>
        <dbReference type="EMBL" id="QIW19737.1"/>
    </source>
</evidence>
<organism evidence="3 4">
    <name type="scientific">Bacillus thuringiensis serovar andalousiensis</name>
    <dbReference type="NCBI Taxonomy" id="257985"/>
    <lineage>
        <taxon>Bacteria</taxon>
        <taxon>Bacillati</taxon>
        <taxon>Bacillota</taxon>
        <taxon>Bacilli</taxon>
        <taxon>Bacillales</taxon>
        <taxon>Bacillaceae</taxon>
        <taxon>Bacillus</taxon>
        <taxon>Bacillus cereus group</taxon>
    </lineage>
</organism>
<dbReference type="EMBL" id="CP035727">
    <property type="protein sequence ID" value="QIW19737.1"/>
    <property type="molecule type" value="Genomic_DNA"/>
</dbReference>
<evidence type="ECO:0000259" key="1">
    <source>
        <dbReference type="Pfam" id="PF22522"/>
    </source>
</evidence>
<feature type="domain" description="DUF7225" evidence="2">
    <location>
        <begin position="2"/>
        <end position="102"/>
    </location>
</feature>
<evidence type="ECO:0000259" key="2">
    <source>
        <dbReference type="Pfam" id="PF23870"/>
    </source>
</evidence>
<sequence length="268" mass="31056">MTIYEQFIEALKEKIGDTVTSAEIKDRLITKFNTKPGSINPADYCYNRYNKGRAVNENLFIYINKKTYRYVGENYPYTGLVFHKPKGTDCESVVGEWDNGKLLVYKDKDKIGISQIKKLYEAYFEMLRFEMNVLGCKATELRHLIGRLGEFFCVLCTNGELSKVTNQHGYDVIKEGRRISVKTTAQEKGFITINQHTFDQFDDFFVVQYKDDELKVLFYGPKEELSALRPYGNNYEVDINSLKRIDKTLYKSVFSYSFLAEASSSNDD</sequence>
<dbReference type="Pfam" id="PF22522">
    <property type="entry name" value="DUF6998"/>
    <property type="match status" value="1"/>
</dbReference>
<reference evidence="4" key="1">
    <citation type="submission" date="2019-02" db="EMBL/GenBank/DDBJ databases">
        <title>Structural and Functional analysis of Lanthipeptide from Bacillus thuringiensis serovar andalousiensis B23193.</title>
        <authorList>
            <person name="Andreeva J.V."/>
            <person name="Grigoreva A."/>
        </authorList>
    </citation>
    <scope>NUCLEOTIDE SEQUENCE [LARGE SCALE GENOMIC DNA]</scope>
    <source>
        <strain evidence="4">B23193</strain>
    </source>
</reference>
<gene>
    <name evidence="3" type="ORF">EVG22_15375</name>
</gene>
<dbReference type="Proteomes" id="UP000501374">
    <property type="component" value="Chromosome"/>
</dbReference>
<evidence type="ECO:0000313" key="4">
    <source>
        <dbReference type="Proteomes" id="UP000501374"/>
    </source>
</evidence>
<accession>A0A6H0TGY8</accession>
<dbReference type="Pfam" id="PF23870">
    <property type="entry name" value="DUF7225"/>
    <property type="match status" value="1"/>
</dbReference>
<proteinExistence type="predicted"/>